<feature type="non-terminal residue" evidence="1">
    <location>
        <position position="1"/>
    </location>
</feature>
<organism evidence="1">
    <name type="scientific">Tanacetum cinerariifolium</name>
    <name type="common">Dalmatian daisy</name>
    <name type="synonym">Chrysanthemum cinerariifolium</name>
    <dbReference type="NCBI Taxonomy" id="118510"/>
    <lineage>
        <taxon>Eukaryota</taxon>
        <taxon>Viridiplantae</taxon>
        <taxon>Streptophyta</taxon>
        <taxon>Embryophyta</taxon>
        <taxon>Tracheophyta</taxon>
        <taxon>Spermatophyta</taxon>
        <taxon>Magnoliopsida</taxon>
        <taxon>eudicotyledons</taxon>
        <taxon>Gunneridae</taxon>
        <taxon>Pentapetalae</taxon>
        <taxon>asterids</taxon>
        <taxon>campanulids</taxon>
        <taxon>Asterales</taxon>
        <taxon>Asteraceae</taxon>
        <taxon>Asteroideae</taxon>
        <taxon>Anthemideae</taxon>
        <taxon>Anthemidinae</taxon>
        <taxon>Tanacetum</taxon>
    </lineage>
</organism>
<accession>A0A699Y1M4</accession>
<reference evidence="1" key="1">
    <citation type="journal article" date="2019" name="Sci. Rep.">
        <title>Draft genome of Tanacetum cinerariifolium, the natural source of mosquito coil.</title>
        <authorList>
            <person name="Yamashiro T."/>
            <person name="Shiraishi A."/>
            <person name="Satake H."/>
            <person name="Nakayama K."/>
        </authorList>
    </citation>
    <scope>NUCLEOTIDE SEQUENCE</scope>
</reference>
<proteinExistence type="predicted"/>
<protein>
    <submittedName>
        <fullName evidence="1">Uncharacterized protein</fullName>
    </submittedName>
</protein>
<evidence type="ECO:0000313" key="1">
    <source>
        <dbReference type="EMBL" id="GFD62681.1"/>
    </source>
</evidence>
<dbReference type="EMBL" id="BKCJ011938845">
    <property type="protein sequence ID" value="GFD62681.1"/>
    <property type="molecule type" value="Genomic_DNA"/>
</dbReference>
<name>A0A699Y1M4_TANCI</name>
<dbReference type="AlphaFoldDB" id="A0A699Y1M4"/>
<gene>
    <name evidence="1" type="ORF">Tci_934650</name>
</gene>
<sequence>GVWLLLVEAFKPRVNSNWCGIPTSIGRSRSSEKLFADLLANPGKHSL</sequence>
<comment type="caution">
    <text evidence="1">The sequence shown here is derived from an EMBL/GenBank/DDBJ whole genome shotgun (WGS) entry which is preliminary data.</text>
</comment>